<evidence type="ECO:0008006" key="5">
    <source>
        <dbReference type="Google" id="ProtNLM"/>
    </source>
</evidence>
<proteinExistence type="inferred from homology"/>
<dbReference type="InterPro" id="IPR050592">
    <property type="entry name" value="GDSL_lipolytic_enzyme"/>
</dbReference>
<evidence type="ECO:0000256" key="2">
    <source>
        <dbReference type="SAM" id="SignalP"/>
    </source>
</evidence>
<accession>A0ABD3DRK2</accession>
<dbReference type="InterPro" id="IPR035669">
    <property type="entry name" value="SGNH_plant_lipase-like"/>
</dbReference>
<evidence type="ECO:0000313" key="3">
    <source>
        <dbReference type="EMBL" id="KAL3644855.1"/>
    </source>
</evidence>
<dbReference type="Gene3D" id="3.40.50.1110">
    <property type="entry name" value="SGNH hydrolase"/>
    <property type="match status" value="1"/>
</dbReference>
<sequence length="358" mass="39812">MLILLVSGVTITASNTNKTTPKFPTILIFGDSTVDTGNNNYILTPFKGNHPPYGLDFPNRAATGRFSNGKLVPDIISSFFGLKETVPPFLAPNLSDSDLITGVSFASAGLGYDELTTSNSNVIPMSKQRQPGYLKNYINRLEGIIGTKEASKILANALVIVSAGTNDFIFNFYDILKRRIQFRIDEYQDFLQIKLQNFVKELYYLGCRKMVVSGLPPVGCLPIQMTAKSPITGTCIHKENVDARLYNQKLERVLQRIEVELKGSKILYMDVYDPLMDIIINPQKYGNVAEFMETRRGCCGSGLVEAGPICTRLTPVCDDPSSYVFWDSIHYVQDHLQGASRVNFQVAALCERVRVCCS</sequence>
<comment type="caution">
    <text evidence="3">The sequence shown here is derived from an EMBL/GenBank/DDBJ whole genome shotgun (WGS) entry which is preliminary data.</text>
</comment>
<evidence type="ECO:0000313" key="4">
    <source>
        <dbReference type="Proteomes" id="UP001632038"/>
    </source>
</evidence>
<dbReference type="Proteomes" id="UP001632038">
    <property type="component" value="Unassembled WGS sequence"/>
</dbReference>
<name>A0ABD3DRK2_9LAMI</name>
<feature type="signal peptide" evidence="2">
    <location>
        <begin position="1"/>
        <end position="16"/>
    </location>
</feature>
<dbReference type="AlphaFoldDB" id="A0ABD3DRK2"/>
<protein>
    <recommendedName>
        <fullName evidence="5">GDSL esterase/lipase</fullName>
    </recommendedName>
</protein>
<dbReference type="Pfam" id="PF00657">
    <property type="entry name" value="Lipase_GDSL"/>
    <property type="match status" value="1"/>
</dbReference>
<organism evidence="3 4">
    <name type="scientific">Castilleja foliolosa</name>
    <dbReference type="NCBI Taxonomy" id="1961234"/>
    <lineage>
        <taxon>Eukaryota</taxon>
        <taxon>Viridiplantae</taxon>
        <taxon>Streptophyta</taxon>
        <taxon>Embryophyta</taxon>
        <taxon>Tracheophyta</taxon>
        <taxon>Spermatophyta</taxon>
        <taxon>Magnoliopsida</taxon>
        <taxon>eudicotyledons</taxon>
        <taxon>Gunneridae</taxon>
        <taxon>Pentapetalae</taxon>
        <taxon>asterids</taxon>
        <taxon>lamiids</taxon>
        <taxon>Lamiales</taxon>
        <taxon>Orobanchaceae</taxon>
        <taxon>Pedicularideae</taxon>
        <taxon>Castillejinae</taxon>
        <taxon>Castilleja</taxon>
    </lineage>
</organism>
<keyword evidence="4" id="KW-1185">Reference proteome</keyword>
<reference evidence="4" key="1">
    <citation type="journal article" date="2024" name="IScience">
        <title>Strigolactones Initiate the Formation of Haustorium-like Structures in Castilleja.</title>
        <authorList>
            <person name="Buerger M."/>
            <person name="Peterson D."/>
            <person name="Chory J."/>
        </authorList>
    </citation>
    <scope>NUCLEOTIDE SEQUENCE [LARGE SCALE GENOMIC DNA]</scope>
</reference>
<dbReference type="EMBL" id="JAVIJP010000013">
    <property type="protein sequence ID" value="KAL3644855.1"/>
    <property type="molecule type" value="Genomic_DNA"/>
</dbReference>
<feature type="chain" id="PRO_5044743189" description="GDSL esterase/lipase" evidence="2">
    <location>
        <begin position="17"/>
        <end position="358"/>
    </location>
</feature>
<keyword evidence="2" id="KW-0732">Signal</keyword>
<dbReference type="PANTHER" id="PTHR45642">
    <property type="entry name" value="GDSL ESTERASE/LIPASE EXL3"/>
    <property type="match status" value="1"/>
</dbReference>
<dbReference type="InterPro" id="IPR036514">
    <property type="entry name" value="SGNH_hydro_sf"/>
</dbReference>
<dbReference type="SUPFAM" id="SSF52266">
    <property type="entry name" value="SGNH hydrolase"/>
    <property type="match status" value="1"/>
</dbReference>
<dbReference type="InterPro" id="IPR001087">
    <property type="entry name" value="GDSL"/>
</dbReference>
<dbReference type="CDD" id="cd01837">
    <property type="entry name" value="SGNH_plant_lipase_like"/>
    <property type="match status" value="1"/>
</dbReference>
<dbReference type="PANTHER" id="PTHR45642:SF30">
    <property type="entry name" value="SGNH HYDROLASE-TYPE ESTERASE DOMAIN-CONTAINING PROTEIN"/>
    <property type="match status" value="1"/>
</dbReference>
<evidence type="ECO:0000256" key="1">
    <source>
        <dbReference type="ARBA" id="ARBA00008668"/>
    </source>
</evidence>
<comment type="similarity">
    <text evidence="1">Belongs to the 'GDSL' lipolytic enzyme family.</text>
</comment>
<gene>
    <name evidence="3" type="ORF">CASFOL_010035</name>
</gene>